<sequence>MDRSSRSELVKTIEEQREKIERYEKRLRDLVAAYKGTLKEKEALQETLSALTVSQPEPPPPTTGSQPQNADSPDNQASGDSDQDHPLQDNSTKGATRDVDQMTTEVLHLKEKLATLTNSLSTLMQEKSTMEKKYQSEKKTMRQAHEEQVSRLENELATQNNVNMEIQDMANEAKSKLIQHQREREKEQIDHAATMRELQRLVAAERMSKEYFEQQVDTLKEKLSEYKDVPDPAVEYQEKIDKMNEEMETVRRRLKQSEEKASEPSPLLLQLQTEMAEMKAHHRIAVQQEQMRANKAEESMRLVAEQGEERVCGLESKLSELSEVVGNYERLRYQDQLAISKLRDRVTQLDLENTALARAAHTSPDDPDLLNDDDKNLDIQALVEKMVKLKGMLKLANERSEKPVNVEELLKTIDISVVEETNVHKHCQEEYTCLKEEFEKYKLRAQSVLKTKTTKDPGVAKETDVLRNQVLELKDRIRGLLTNSEEEEKSHRKTVEDLRKSIASIQDRHEEELKQAENDYRGRASELEEELHKHRDRTIALLIEKDREIEAIKRHRSNSPGPYTTDISSGFTFKRATSQSDSESDSASAPESSSVSQLFIRSPHNTPSQGEVSLLHFNQEQARREVEIQNLRKQKHSTESALRDLQLSSVAKAEKLNEHIDSLKEEIRKLERNKSRESANLEYLKNVVYQYMVCKETTGKKQMLRAIATILQFSPKEERAVHEYIVRWWGYSM</sequence>
<feature type="compositionally biased region" description="Basic and acidic residues" evidence="7">
    <location>
        <begin position="128"/>
        <end position="152"/>
    </location>
</feature>
<evidence type="ECO:0000256" key="2">
    <source>
        <dbReference type="ARBA" id="ARBA00004496"/>
    </source>
</evidence>
<protein>
    <submittedName>
        <fullName evidence="8">Uncharacterized protein</fullName>
    </submittedName>
</protein>
<organism evidence="8 9">
    <name type="scientific">Owenia fusiformis</name>
    <name type="common">Polychaete worm</name>
    <dbReference type="NCBI Taxonomy" id="6347"/>
    <lineage>
        <taxon>Eukaryota</taxon>
        <taxon>Metazoa</taxon>
        <taxon>Spiralia</taxon>
        <taxon>Lophotrochozoa</taxon>
        <taxon>Annelida</taxon>
        <taxon>Polychaeta</taxon>
        <taxon>Sedentaria</taxon>
        <taxon>Canalipalpata</taxon>
        <taxon>Sabellida</taxon>
        <taxon>Oweniida</taxon>
        <taxon>Oweniidae</taxon>
        <taxon>Owenia</taxon>
    </lineage>
</organism>
<evidence type="ECO:0000313" key="8">
    <source>
        <dbReference type="EMBL" id="CAH1791289.1"/>
    </source>
</evidence>
<keyword evidence="4 6" id="KW-0175">Coiled coil</keyword>
<reference evidence="8" key="1">
    <citation type="submission" date="2022-03" db="EMBL/GenBank/DDBJ databases">
        <authorList>
            <person name="Martin C."/>
        </authorList>
    </citation>
    <scope>NUCLEOTIDE SEQUENCE</scope>
</reference>
<dbReference type="PROSITE" id="PS50913">
    <property type="entry name" value="GRIP"/>
    <property type="match status" value="1"/>
</dbReference>
<name>A0A8J1XXQ9_OWEFU</name>
<dbReference type="OrthoDB" id="9898580at2759"/>
<proteinExistence type="predicted"/>
<feature type="coiled-coil region" evidence="6">
    <location>
        <begin position="481"/>
        <end position="537"/>
    </location>
</feature>
<feature type="compositionally biased region" description="Polar residues" evidence="7">
    <location>
        <begin position="69"/>
        <end position="80"/>
    </location>
</feature>
<feature type="compositionally biased region" description="Low complexity" evidence="7">
    <location>
        <begin position="578"/>
        <end position="596"/>
    </location>
</feature>
<evidence type="ECO:0000313" key="9">
    <source>
        <dbReference type="Proteomes" id="UP000749559"/>
    </source>
</evidence>
<keyword evidence="3" id="KW-0963">Cytoplasm</keyword>
<dbReference type="InterPro" id="IPR000237">
    <property type="entry name" value="GRIP_dom"/>
</dbReference>
<evidence type="ECO:0000256" key="1">
    <source>
        <dbReference type="ARBA" id="ARBA00004184"/>
    </source>
</evidence>
<dbReference type="GO" id="GO:0005794">
    <property type="term" value="C:Golgi apparatus"/>
    <property type="evidence" value="ECO:0007669"/>
    <property type="project" value="TreeGrafter"/>
</dbReference>
<accession>A0A8J1XXQ9</accession>
<dbReference type="AlphaFoldDB" id="A0A8J1XXQ9"/>
<feature type="coiled-coil region" evidence="6">
    <location>
        <begin position="6"/>
        <end position="40"/>
    </location>
</feature>
<evidence type="ECO:0000256" key="7">
    <source>
        <dbReference type="SAM" id="MobiDB-lite"/>
    </source>
</evidence>
<gene>
    <name evidence="8" type="ORF">OFUS_LOCUS16385</name>
</gene>
<evidence type="ECO:0000256" key="5">
    <source>
        <dbReference type="ARBA" id="ARBA00023136"/>
    </source>
</evidence>
<dbReference type="InterPro" id="IPR051952">
    <property type="entry name" value="Golgi-autophagy_related"/>
</dbReference>
<dbReference type="Proteomes" id="UP000749559">
    <property type="component" value="Unassembled WGS sequence"/>
</dbReference>
<evidence type="ECO:0000256" key="3">
    <source>
        <dbReference type="ARBA" id="ARBA00022490"/>
    </source>
</evidence>
<comment type="subcellular location">
    <subcellularLocation>
        <location evidence="2">Cytoplasm</location>
    </subcellularLocation>
    <subcellularLocation>
        <location evidence="1">Endomembrane system</location>
        <topology evidence="1">Peripheral membrane protein</topology>
    </subcellularLocation>
</comment>
<dbReference type="Gene3D" id="1.10.220.60">
    <property type="entry name" value="GRIP domain"/>
    <property type="match status" value="1"/>
</dbReference>
<dbReference type="EMBL" id="CAIIXF020000008">
    <property type="protein sequence ID" value="CAH1791289.1"/>
    <property type="molecule type" value="Genomic_DNA"/>
</dbReference>
<feature type="region of interest" description="Disordered" evidence="7">
    <location>
        <begin position="127"/>
        <end position="152"/>
    </location>
</feature>
<feature type="region of interest" description="Disordered" evidence="7">
    <location>
        <begin position="575"/>
        <end position="596"/>
    </location>
</feature>
<comment type="caution">
    <text evidence="8">The sequence shown here is derived from an EMBL/GenBank/DDBJ whole genome shotgun (WGS) entry which is preliminary data.</text>
</comment>
<keyword evidence="5" id="KW-0472">Membrane</keyword>
<feature type="coiled-coil region" evidence="6">
    <location>
        <begin position="628"/>
        <end position="687"/>
    </location>
</feature>
<evidence type="ECO:0000256" key="6">
    <source>
        <dbReference type="SAM" id="Coils"/>
    </source>
</evidence>
<dbReference type="PANTHER" id="PTHR23157:SF25">
    <property type="entry name" value="GRIP AND COILED-COIL DOMAIN-CONTAINING PROTEIN 1"/>
    <property type="match status" value="1"/>
</dbReference>
<dbReference type="Pfam" id="PF01465">
    <property type="entry name" value="GRIP"/>
    <property type="match status" value="1"/>
</dbReference>
<evidence type="ECO:0000256" key="4">
    <source>
        <dbReference type="ARBA" id="ARBA00023054"/>
    </source>
</evidence>
<dbReference type="PANTHER" id="PTHR23157">
    <property type="entry name" value="GRIP AND COILED-COIL DOMAIN-CONTAINING PROTEIN 1"/>
    <property type="match status" value="1"/>
</dbReference>
<keyword evidence="9" id="KW-1185">Reference proteome</keyword>
<feature type="region of interest" description="Disordered" evidence="7">
    <location>
        <begin position="46"/>
        <end position="103"/>
    </location>
</feature>
<dbReference type="SMART" id="SM00755">
    <property type="entry name" value="Grip"/>
    <property type="match status" value="1"/>
</dbReference>